<dbReference type="InterPro" id="IPR005097">
    <property type="entry name" value="Sacchrp_dh_NADP-bd"/>
</dbReference>
<dbReference type="EMBL" id="GG745342">
    <property type="protein sequence ID" value="KNE63703.1"/>
    <property type="molecule type" value="Genomic_DNA"/>
</dbReference>
<feature type="domain" description="Saccharopine dehydrogenase NADP binding" evidence="4">
    <location>
        <begin position="5"/>
        <end position="119"/>
    </location>
</feature>
<dbReference type="SUPFAM" id="SSF51735">
    <property type="entry name" value="NAD(P)-binding Rossmann-fold domains"/>
    <property type="match status" value="1"/>
</dbReference>
<reference evidence="7" key="2">
    <citation type="submission" date="2009-11" db="EMBL/GenBank/DDBJ databases">
        <title>The Genome Sequence of Allomyces macrogynus strain ATCC 38327.</title>
        <authorList>
            <consortium name="The Broad Institute Genome Sequencing Platform"/>
            <person name="Russ C."/>
            <person name="Cuomo C."/>
            <person name="Shea T."/>
            <person name="Young S.K."/>
            <person name="Zeng Q."/>
            <person name="Koehrsen M."/>
            <person name="Haas B."/>
            <person name="Borodovsky M."/>
            <person name="Guigo R."/>
            <person name="Alvarado L."/>
            <person name="Berlin A."/>
            <person name="Borenstein D."/>
            <person name="Chen Z."/>
            <person name="Engels R."/>
            <person name="Freedman E."/>
            <person name="Gellesch M."/>
            <person name="Goldberg J."/>
            <person name="Griggs A."/>
            <person name="Gujja S."/>
            <person name="Heiman D."/>
            <person name="Hepburn T."/>
            <person name="Howarth C."/>
            <person name="Jen D."/>
            <person name="Larson L."/>
            <person name="Lewis B."/>
            <person name="Mehta T."/>
            <person name="Park D."/>
            <person name="Pearson M."/>
            <person name="Roberts A."/>
            <person name="Saif S."/>
            <person name="Shenoy N."/>
            <person name="Sisk P."/>
            <person name="Stolte C."/>
            <person name="Sykes S."/>
            <person name="Walk T."/>
            <person name="White J."/>
            <person name="Yandava C."/>
            <person name="Burger G."/>
            <person name="Gray M.W."/>
            <person name="Holland P.W.H."/>
            <person name="King N."/>
            <person name="Lang F.B.F."/>
            <person name="Roger A.J."/>
            <person name="Ruiz-Trillo I."/>
            <person name="Lander E."/>
            <person name="Nusbaum C."/>
        </authorList>
    </citation>
    <scope>NUCLEOTIDE SEQUENCE [LARGE SCALE GENOMIC DNA]</scope>
    <source>
        <strain evidence="7">ATCC 38327</strain>
    </source>
</reference>
<keyword evidence="1" id="KW-0521">NADP</keyword>
<dbReference type="Pfam" id="PF03435">
    <property type="entry name" value="Sacchrp_dh_NADP"/>
    <property type="match status" value="1"/>
</dbReference>
<evidence type="ECO:0000313" key="7">
    <source>
        <dbReference type="Proteomes" id="UP000054350"/>
    </source>
</evidence>
<dbReference type="FunFam" id="3.30.360.10:FF:000008">
    <property type="entry name" value="Alpha-aminoadipic semialdehyde synthase, mitochondrial"/>
    <property type="match status" value="1"/>
</dbReference>
<dbReference type="PANTHER" id="PTHR11133">
    <property type="entry name" value="SACCHAROPINE DEHYDROGENASE"/>
    <property type="match status" value="1"/>
</dbReference>
<gene>
    <name evidence="6" type="ORF">AMAG_08798</name>
</gene>
<evidence type="ECO:0000259" key="4">
    <source>
        <dbReference type="Pfam" id="PF03435"/>
    </source>
</evidence>
<dbReference type="Proteomes" id="UP000054350">
    <property type="component" value="Unassembled WGS sequence"/>
</dbReference>
<evidence type="ECO:0000256" key="2">
    <source>
        <dbReference type="ARBA" id="ARBA00023002"/>
    </source>
</evidence>
<evidence type="ECO:0000256" key="3">
    <source>
        <dbReference type="ARBA" id="ARBA00023154"/>
    </source>
</evidence>
<evidence type="ECO:0000259" key="5">
    <source>
        <dbReference type="Pfam" id="PF16653"/>
    </source>
</evidence>
<dbReference type="InterPro" id="IPR051168">
    <property type="entry name" value="AASS"/>
</dbReference>
<dbReference type="GO" id="GO:0019878">
    <property type="term" value="P:lysine biosynthetic process via aminoadipic acid"/>
    <property type="evidence" value="ECO:0007669"/>
    <property type="project" value="TreeGrafter"/>
</dbReference>
<evidence type="ECO:0000313" key="6">
    <source>
        <dbReference type="EMBL" id="KNE63703.1"/>
    </source>
</evidence>
<dbReference type="AlphaFoldDB" id="A0A0L0SMK0"/>
<dbReference type="GO" id="GO:0005737">
    <property type="term" value="C:cytoplasm"/>
    <property type="evidence" value="ECO:0007669"/>
    <property type="project" value="TreeGrafter"/>
</dbReference>
<dbReference type="STRING" id="578462.A0A0L0SMK0"/>
<sequence length="450" mass="49146">MVKKILLLGSGYVARPCADYLLRRDDNRLTVASRRIERARALCPTHKNATAISLDVADPAALSRAVAEHDLVISLVPYTLHAQVIKAAIEHKKHVVTTSYISPAMAELHEAAVKAGITVFNEIGVDPGVDHLYALKTIWETHEAGGKMVHFTSYCGGLPAPECSNNPLGYKFSWSSRGVLLALRNAAKYIENGKEKVIPGPELLKSAKPIWTGYPAFAFEGYPNRDSTPYDVRYGIPEAQTILRGTLRYQGFPEFMQAMVDLGFLDDAERPFLVEASGAKSWRAVLSSMLGLPADATTDALERAVVAKAKPADAAATQRLLDGMRWIGLFDASAAAPLRGNPLDSLCATLEAKMQYADGERDMVFLQHRFEIQTKDGARKTITSTLVEYGTEQASAMAKTVGVPCGVATQLVLDGVINTRGVIAPMTRETVFPLIRELEKEDIVMHEVTY</sequence>
<dbReference type="PANTHER" id="PTHR11133:SF22">
    <property type="entry name" value="ALPHA-AMINOADIPIC SEMIALDEHYDE SYNTHASE, MITOCHONDRIAL"/>
    <property type="match status" value="1"/>
</dbReference>
<dbReference type="InterPro" id="IPR036291">
    <property type="entry name" value="NAD(P)-bd_dom_sf"/>
</dbReference>
<evidence type="ECO:0008006" key="8">
    <source>
        <dbReference type="Google" id="ProtNLM"/>
    </source>
</evidence>
<dbReference type="SUPFAM" id="SSF55347">
    <property type="entry name" value="Glyceraldehyde-3-phosphate dehydrogenase-like, C-terminal domain"/>
    <property type="match status" value="1"/>
</dbReference>
<dbReference type="eggNOG" id="KOG0172">
    <property type="taxonomic scope" value="Eukaryota"/>
</dbReference>
<dbReference type="InterPro" id="IPR032095">
    <property type="entry name" value="Sacchrp_dh-like_C"/>
</dbReference>
<dbReference type="GO" id="GO:0004753">
    <property type="term" value="F:saccharopine dehydrogenase activity"/>
    <property type="evidence" value="ECO:0007669"/>
    <property type="project" value="TreeGrafter"/>
</dbReference>
<reference evidence="6 7" key="1">
    <citation type="submission" date="2009-11" db="EMBL/GenBank/DDBJ databases">
        <title>Annotation of Allomyces macrogynus ATCC 38327.</title>
        <authorList>
            <consortium name="The Broad Institute Genome Sequencing Platform"/>
            <person name="Russ C."/>
            <person name="Cuomo C."/>
            <person name="Burger G."/>
            <person name="Gray M.W."/>
            <person name="Holland P.W.H."/>
            <person name="King N."/>
            <person name="Lang F.B.F."/>
            <person name="Roger A.J."/>
            <person name="Ruiz-Trillo I."/>
            <person name="Young S.K."/>
            <person name="Zeng Q."/>
            <person name="Gargeya S."/>
            <person name="Fitzgerald M."/>
            <person name="Haas B."/>
            <person name="Abouelleil A."/>
            <person name="Alvarado L."/>
            <person name="Arachchi H.M."/>
            <person name="Berlin A."/>
            <person name="Chapman S.B."/>
            <person name="Gearin G."/>
            <person name="Goldberg J."/>
            <person name="Griggs A."/>
            <person name="Gujja S."/>
            <person name="Hansen M."/>
            <person name="Heiman D."/>
            <person name="Howarth C."/>
            <person name="Larimer J."/>
            <person name="Lui A."/>
            <person name="MacDonald P.J.P."/>
            <person name="McCowen C."/>
            <person name="Montmayeur A."/>
            <person name="Murphy C."/>
            <person name="Neiman D."/>
            <person name="Pearson M."/>
            <person name="Priest M."/>
            <person name="Roberts A."/>
            <person name="Saif S."/>
            <person name="Shea T."/>
            <person name="Sisk P."/>
            <person name="Stolte C."/>
            <person name="Sykes S."/>
            <person name="Wortman J."/>
            <person name="Nusbaum C."/>
            <person name="Birren B."/>
        </authorList>
    </citation>
    <scope>NUCLEOTIDE SEQUENCE [LARGE SCALE GENOMIC DNA]</scope>
    <source>
        <strain evidence="6 7">ATCC 38327</strain>
    </source>
</reference>
<evidence type="ECO:0000256" key="1">
    <source>
        <dbReference type="ARBA" id="ARBA00022857"/>
    </source>
</evidence>
<keyword evidence="2" id="KW-0560">Oxidoreductase</keyword>
<keyword evidence="3" id="KW-0457">Lysine biosynthesis</keyword>
<feature type="domain" description="Saccharopine dehydrogenase-like C-terminal" evidence="5">
    <location>
        <begin position="124"/>
        <end position="441"/>
    </location>
</feature>
<name>A0A0L0SMK0_ALLM3</name>
<dbReference type="OrthoDB" id="10059875at2759"/>
<accession>A0A0L0SMK0</accession>
<dbReference type="Pfam" id="PF16653">
    <property type="entry name" value="Sacchrp_dh_C"/>
    <property type="match status" value="1"/>
</dbReference>
<keyword evidence="3" id="KW-0028">Amino-acid biosynthesis</keyword>
<dbReference type="Gene3D" id="1.10.1870.10">
    <property type="entry name" value="Domain 3, Saccharopine reductase"/>
    <property type="match status" value="1"/>
</dbReference>
<organism evidence="6 7">
    <name type="scientific">Allomyces macrogynus (strain ATCC 38327)</name>
    <name type="common">Allomyces javanicus var. macrogynus</name>
    <dbReference type="NCBI Taxonomy" id="578462"/>
    <lineage>
        <taxon>Eukaryota</taxon>
        <taxon>Fungi</taxon>
        <taxon>Fungi incertae sedis</taxon>
        <taxon>Blastocladiomycota</taxon>
        <taxon>Blastocladiomycetes</taxon>
        <taxon>Blastocladiales</taxon>
        <taxon>Blastocladiaceae</taxon>
        <taxon>Allomyces</taxon>
    </lineage>
</organism>
<dbReference type="VEuPathDB" id="FungiDB:AMAG_08798"/>
<protein>
    <recommendedName>
        <fullName evidence="8">Saccharopine dehydrogenase</fullName>
    </recommendedName>
</protein>
<dbReference type="Gene3D" id="3.30.360.10">
    <property type="entry name" value="Dihydrodipicolinate Reductase, domain 2"/>
    <property type="match status" value="1"/>
</dbReference>
<dbReference type="FunFam" id="3.40.50.720:FF:000072">
    <property type="entry name" value="Saccharopine dehydrogenase [NADP(+), L-glutamate-forming]"/>
    <property type="match status" value="1"/>
</dbReference>
<dbReference type="Gene3D" id="3.40.50.720">
    <property type="entry name" value="NAD(P)-binding Rossmann-like Domain"/>
    <property type="match status" value="1"/>
</dbReference>
<dbReference type="OMA" id="INEVHEA"/>
<keyword evidence="7" id="KW-1185">Reference proteome</keyword>
<proteinExistence type="predicted"/>